<dbReference type="GO" id="GO:0004674">
    <property type="term" value="F:protein serine/threonine kinase activity"/>
    <property type="evidence" value="ECO:0007669"/>
    <property type="project" value="UniProtKB-KW"/>
</dbReference>
<evidence type="ECO:0000313" key="12">
    <source>
        <dbReference type="Proteomes" id="UP000652761"/>
    </source>
</evidence>
<evidence type="ECO:0000256" key="8">
    <source>
        <dbReference type="ARBA" id="ARBA00048679"/>
    </source>
</evidence>
<reference evidence="11" key="1">
    <citation type="submission" date="2017-07" db="EMBL/GenBank/DDBJ databases">
        <title>Taro Niue Genome Assembly and Annotation.</title>
        <authorList>
            <person name="Atibalentja N."/>
            <person name="Keating K."/>
            <person name="Fields C.J."/>
        </authorList>
    </citation>
    <scope>NUCLEOTIDE SEQUENCE</scope>
    <source>
        <strain evidence="11">Niue_2</strain>
        <tissue evidence="11">Leaf</tissue>
    </source>
</reference>
<dbReference type="Gene3D" id="1.10.510.10">
    <property type="entry name" value="Transferase(Phosphotransferase) domain 1"/>
    <property type="match status" value="1"/>
</dbReference>
<proteinExistence type="predicted"/>
<dbReference type="SMART" id="SM00220">
    <property type="entry name" value="S_TKc"/>
    <property type="match status" value="1"/>
</dbReference>
<keyword evidence="2" id="KW-0723">Serine/threonine-protein kinase</keyword>
<dbReference type="Pfam" id="PF00069">
    <property type="entry name" value="Pkinase"/>
    <property type="match status" value="1"/>
</dbReference>
<feature type="domain" description="Protein kinase" evidence="10">
    <location>
        <begin position="1"/>
        <end position="213"/>
    </location>
</feature>
<accession>A0A843W8R1</accession>
<keyword evidence="3" id="KW-0808">Transferase</keyword>
<keyword evidence="5" id="KW-0418">Kinase</keyword>
<dbReference type="GO" id="GO:0005524">
    <property type="term" value="F:ATP binding"/>
    <property type="evidence" value="ECO:0007669"/>
    <property type="project" value="UniProtKB-KW"/>
</dbReference>
<evidence type="ECO:0000256" key="9">
    <source>
        <dbReference type="SAM" id="MobiDB-lite"/>
    </source>
</evidence>
<dbReference type="EMBL" id="NMUH01003490">
    <property type="protein sequence ID" value="MQM05859.1"/>
    <property type="molecule type" value="Genomic_DNA"/>
</dbReference>
<evidence type="ECO:0000256" key="2">
    <source>
        <dbReference type="ARBA" id="ARBA00022527"/>
    </source>
</evidence>
<evidence type="ECO:0000259" key="10">
    <source>
        <dbReference type="PROSITE" id="PS50011"/>
    </source>
</evidence>
<dbReference type="OrthoDB" id="4062651at2759"/>
<dbReference type="PROSITE" id="PS50011">
    <property type="entry name" value="PROTEIN_KINASE_DOM"/>
    <property type="match status" value="1"/>
</dbReference>
<sequence>MQRPAGGTAEEGSAVAEPPDEDVLEVDPTGRYVCYRDVLGKGAFKTVYKAFDELDGIEVAWNQIKIDDVLRCPEDLGRLYSEVHLLRLVKHDNIIKFHTSWIDEHHKTINFITELFTSGSTPEFMAPELYDEDYNELVDIYSFGMCMLEMVTFEYPYSECRNSAQIYRKVSSGIKPASFSKVTDPEVKAFIEKCIAPASQRLPAKELLKDPFLQIDSLSRPLETCPLPLPDADMDTLGGPVRNVHFVFYVDSDTALSVTGEMVEQLGLIDEDVAYIAQLIDKLVANLICGWKSCNPTDFLVRLNESQNYYGEDKDMHSSSYSSVISFQNIFETTESLSSFPSMRDSPTDSIHQLPETNAVVKVDDDNADIAYESLSFTHTNDRASVVSAISAISTEGNDKKSSITLGSLSTHSTGYSGLGLRCGMVDMKTENEPDEEKDNVNISADAPTSRFQVGTLFVPLAAEPDGKDADDCELRLELESIESRYAQAIKDICQEKEQAIAIAKNKAAQKKDPLSR</sequence>
<gene>
    <name evidence="11" type="ORF">Taro_038675</name>
</gene>
<keyword evidence="4" id="KW-0547">Nucleotide-binding</keyword>
<dbReference type="Proteomes" id="UP000652761">
    <property type="component" value="Unassembled WGS sequence"/>
</dbReference>
<comment type="catalytic activity">
    <reaction evidence="8">
        <text>L-seryl-[protein] + ATP = O-phospho-L-seryl-[protein] + ADP + H(+)</text>
        <dbReference type="Rhea" id="RHEA:17989"/>
        <dbReference type="Rhea" id="RHEA-COMP:9863"/>
        <dbReference type="Rhea" id="RHEA-COMP:11604"/>
        <dbReference type="ChEBI" id="CHEBI:15378"/>
        <dbReference type="ChEBI" id="CHEBI:29999"/>
        <dbReference type="ChEBI" id="CHEBI:30616"/>
        <dbReference type="ChEBI" id="CHEBI:83421"/>
        <dbReference type="ChEBI" id="CHEBI:456216"/>
        <dbReference type="EC" id="2.7.11.1"/>
    </reaction>
</comment>
<evidence type="ECO:0000256" key="6">
    <source>
        <dbReference type="ARBA" id="ARBA00022840"/>
    </source>
</evidence>
<keyword evidence="12" id="KW-1185">Reference proteome</keyword>
<evidence type="ECO:0000256" key="5">
    <source>
        <dbReference type="ARBA" id="ARBA00022777"/>
    </source>
</evidence>
<dbReference type="AlphaFoldDB" id="A0A843W8R1"/>
<protein>
    <recommendedName>
        <fullName evidence="1">non-specific serine/threonine protein kinase</fullName>
        <ecNumber evidence="1">2.7.11.1</ecNumber>
    </recommendedName>
</protein>
<name>A0A843W8R1_COLES</name>
<dbReference type="InterPro" id="IPR000719">
    <property type="entry name" value="Prot_kinase_dom"/>
</dbReference>
<keyword evidence="6" id="KW-0067">ATP-binding</keyword>
<dbReference type="InterPro" id="IPR011009">
    <property type="entry name" value="Kinase-like_dom_sf"/>
</dbReference>
<dbReference type="PANTHER" id="PTHR13902">
    <property type="entry name" value="SERINE/THREONINE-PROTEIN KINASE WNK WITH NO LYSINE -RELATED"/>
    <property type="match status" value="1"/>
</dbReference>
<dbReference type="FunFam" id="3.30.200.20:FF:000075">
    <property type="entry name" value="Probable serine/threonine-protein kinase WNK1"/>
    <property type="match status" value="1"/>
</dbReference>
<comment type="caution">
    <text evidence="11">The sequence shown here is derived from an EMBL/GenBank/DDBJ whole genome shotgun (WGS) entry which is preliminary data.</text>
</comment>
<evidence type="ECO:0000256" key="7">
    <source>
        <dbReference type="ARBA" id="ARBA00047899"/>
    </source>
</evidence>
<evidence type="ECO:0000256" key="3">
    <source>
        <dbReference type="ARBA" id="ARBA00022679"/>
    </source>
</evidence>
<dbReference type="Gene3D" id="3.30.200.20">
    <property type="entry name" value="Phosphorylase Kinase, domain 1"/>
    <property type="match status" value="1"/>
</dbReference>
<evidence type="ECO:0000256" key="4">
    <source>
        <dbReference type="ARBA" id="ARBA00022741"/>
    </source>
</evidence>
<evidence type="ECO:0000256" key="1">
    <source>
        <dbReference type="ARBA" id="ARBA00012513"/>
    </source>
</evidence>
<comment type="catalytic activity">
    <reaction evidence="7">
        <text>L-threonyl-[protein] + ATP = O-phospho-L-threonyl-[protein] + ADP + H(+)</text>
        <dbReference type="Rhea" id="RHEA:46608"/>
        <dbReference type="Rhea" id="RHEA-COMP:11060"/>
        <dbReference type="Rhea" id="RHEA-COMP:11605"/>
        <dbReference type="ChEBI" id="CHEBI:15378"/>
        <dbReference type="ChEBI" id="CHEBI:30013"/>
        <dbReference type="ChEBI" id="CHEBI:30616"/>
        <dbReference type="ChEBI" id="CHEBI:61977"/>
        <dbReference type="ChEBI" id="CHEBI:456216"/>
        <dbReference type="EC" id="2.7.11.1"/>
    </reaction>
</comment>
<dbReference type="InterPro" id="IPR050588">
    <property type="entry name" value="WNK_Ser-Thr_kinase"/>
</dbReference>
<dbReference type="EC" id="2.7.11.1" evidence="1"/>
<evidence type="ECO:0000313" key="11">
    <source>
        <dbReference type="EMBL" id="MQM05859.1"/>
    </source>
</evidence>
<dbReference type="SUPFAM" id="SSF56112">
    <property type="entry name" value="Protein kinase-like (PK-like)"/>
    <property type="match status" value="1"/>
</dbReference>
<organism evidence="11 12">
    <name type="scientific">Colocasia esculenta</name>
    <name type="common">Wild taro</name>
    <name type="synonym">Arum esculentum</name>
    <dbReference type="NCBI Taxonomy" id="4460"/>
    <lineage>
        <taxon>Eukaryota</taxon>
        <taxon>Viridiplantae</taxon>
        <taxon>Streptophyta</taxon>
        <taxon>Embryophyta</taxon>
        <taxon>Tracheophyta</taxon>
        <taxon>Spermatophyta</taxon>
        <taxon>Magnoliopsida</taxon>
        <taxon>Liliopsida</taxon>
        <taxon>Araceae</taxon>
        <taxon>Aroideae</taxon>
        <taxon>Colocasieae</taxon>
        <taxon>Colocasia</taxon>
    </lineage>
</organism>
<feature type="region of interest" description="Disordered" evidence="9">
    <location>
        <begin position="1"/>
        <end position="22"/>
    </location>
</feature>